<gene>
    <name evidence="2" type="ORF">HGI30_22470</name>
</gene>
<feature type="compositionally biased region" description="Basic and acidic residues" evidence="1">
    <location>
        <begin position="39"/>
        <end position="50"/>
    </location>
</feature>
<accession>A0A6H2H2T9</accession>
<protein>
    <submittedName>
        <fullName evidence="2">DUF3221 domain-containing protein</fullName>
    </submittedName>
</protein>
<feature type="region of interest" description="Disordered" evidence="1">
    <location>
        <begin position="1"/>
        <end position="20"/>
    </location>
</feature>
<dbReference type="Pfam" id="PF11518">
    <property type="entry name" value="DUF3221"/>
    <property type="match status" value="1"/>
</dbReference>
<evidence type="ECO:0000313" key="2">
    <source>
        <dbReference type="EMBL" id="QJC54014.1"/>
    </source>
</evidence>
<dbReference type="AlphaFoldDB" id="A0A6H2H2T9"/>
<keyword evidence="3" id="KW-1185">Reference proteome</keyword>
<dbReference type="Proteomes" id="UP000502136">
    <property type="component" value="Chromosome"/>
</dbReference>
<dbReference type="InterPro" id="IPR021598">
    <property type="entry name" value="DUF3221"/>
</dbReference>
<proteinExistence type="predicted"/>
<reference evidence="2 3" key="1">
    <citation type="submission" date="2020-04" db="EMBL/GenBank/DDBJ databases">
        <title>Novel Paenibacillus strain UniB2 isolated from commercial digestive syrup.</title>
        <authorList>
            <person name="Thorat V."/>
            <person name="Kirdat K."/>
            <person name="Tiwarekar B."/>
            <person name="Yadav A."/>
        </authorList>
    </citation>
    <scope>NUCLEOTIDE SEQUENCE [LARGE SCALE GENOMIC DNA]</scope>
    <source>
        <strain evidence="2 3">UniB2</strain>
    </source>
</reference>
<sequence length="381" mass="40346">MRSPAVRQQESNAVHTPPDHAQVRLFRPALAGMSAFSHRRSDLKRQEGSRLRHRRPDRQGPAALGLRHHGLLGLLAALALLASVLAGCGSSGGAKPPPPVGSEAPPWIGHVVRVEEGQFLFTSSAPGLPRNEAVWFTAAGELPRVGQKVAVVIQGNAIASSYPGQGGASSVQPLKEEGEPFAGASLTAAEAIRQALEQLPEPAVPVVHNVIYAAEEGSWTVRIEDDQAKDGRIQAIQIPDEQTPSELVMTGYVVRIDKGGFLLTGKGGPSGNAVSVTSRTSVELGQQVRVRFVGGINESYPAQAKAASVERIDSDDPQELALSRQEAIRMALKQTHAAVPVIIGSSYLENGASWTIVIQDGMDVEAEPENVGIRVDQATTP</sequence>
<dbReference type="EMBL" id="CP051428">
    <property type="protein sequence ID" value="QJC54014.1"/>
    <property type="molecule type" value="Genomic_DNA"/>
</dbReference>
<dbReference type="KEGG" id="palr:HGI30_22470"/>
<evidence type="ECO:0000313" key="3">
    <source>
        <dbReference type="Proteomes" id="UP000502136"/>
    </source>
</evidence>
<evidence type="ECO:0000256" key="1">
    <source>
        <dbReference type="SAM" id="MobiDB-lite"/>
    </source>
</evidence>
<feature type="compositionally biased region" description="Polar residues" evidence="1">
    <location>
        <begin position="1"/>
        <end position="14"/>
    </location>
</feature>
<organism evidence="2 3">
    <name type="scientific">Paenibacillus albicereus</name>
    <dbReference type="NCBI Taxonomy" id="2726185"/>
    <lineage>
        <taxon>Bacteria</taxon>
        <taxon>Bacillati</taxon>
        <taxon>Bacillota</taxon>
        <taxon>Bacilli</taxon>
        <taxon>Bacillales</taxon>
        <taxon>Paenibacillaceae</taxon>
        <taxon>Paenibacillus</taxon>
    </lineage>
</organism>
<feature type="region of interest" description="Disordered" evidence="1">
    <location>
        <begin position="36"/>
        <end position="62"/>
    </location>
</feature>
<dbReference type="RefSeq" id="WP_168909542.1">
    <property type="nucleotide sequence ID" value="NZ_CP051428.1"/>
</dbReference>
<name>A0A6H2H2T9_9BACL</name>